<dbReference type="InterPro" id="IPR025684">
    <property type="entry name" value="SprA_N_dom"/>
</dbReference>
<sequence>MSGTIYQLLVRTVTITAGAYLLASASVDLKLPVSAGRDPFVAYQLDTTVADTTGDNLKKSGKKPIVRWQDYYRNRFSEPRPRSSFYLKDPANISTTMRLDSTGRVIVAEDVLTPKGTLDFRPTESMDLATYNEMQRKRALETLMREYSARLDGKSAMGGRGLLPKLDLPPALDKLLGQNFMDFKPNGFVALDFGVLHQFIDNPAVPVRQRRNTNFIFNEQININFNAKIGDKLGFLTNFDTKASFNFENALKLNYKAPEESLVRKIEAGNISWPLNSQLIPGVQNLFGAKAEFQFGRLNATFVGSQQRSRKERIVLRGGAQTKDFEIRVDNYDENRHFFLSQYFRNIYESSLKTLPVITSGVTITRLEVYVTNRTTTTESLRNLAAFADLGEPNPYKAANPVLQPINARLPADNETNGLYKTLRENEAFRQIDRTTFELTSNLGLEKSVDFEVLRGAKRLMNEREYKFNPQLGYLSLTVPLRNDEVLAVAYEYTLNGRSYKVGELTEDYQNRRDDEVIALKLLKSSTIRNNTQLPMWNLMMKNVYSLGTNQIDREGFQLRIIYKDDLTGIDNPNLQEGRNLQNKPLLRVVGLDRLNPVNDLQPDGNFDFVEGVTIDSRTGRIFFPVLEPFGSNLAKYFDPDEDILRNKYVFNELYRTTQIDAQQINERNKYYLKGAYQSAGGTDVQLPYGVSEESVTVTSGGVSLSPGTDFIVEAQIGRVRLVNPSVLNSGREIVIEFERPDMFSNQIRSLFGTRLDYIVNNDISIGMTAMRHRETPAGFLTRVAIGNEPTNNTILGFDANIRKDAPFLTKFLDKLPLLQTKEPSSIQFKGEVAKLFPGVAPRVNNRSLVDDFEAARTIYDLTRQPTRWRLGSTPQQYPQGTPDNPLEFGYRRAKISAYTVDNIFAFTGFGAGLRPPTITDEDLNNYYERLFNPRDLFPGRSVPPLNLPQNILDIAYFPQERGMYNYNPDLDNNGLLKDPRRNFGAISRAVTSDIDFDNANIENIEFWLMDPFIDGPNGRVLDGRLNENNTTGGKLVFNLGDISEDVIKDGRFNFENGLPVNDPQPGINVDSTAWGRVTKQQYLINAFSNEPGAREKQDIGLDGLNNIDERRYFKERFLDRLPAALSPEARDRILADPSGDDFQYYLGAELDAENKKIVERYKEYLGMEGNSPESTNNSSTAVTPAATNIPDSEDLNVDNTINDNEAYYEYEIDLQPNRLAIGQGYIVDKTVANGANWYLFRMPVKEFNRKVGQINGFKSIRFIRMYLTDFQQPVVLRFAQLQMVGQQYRKYLSDLDAPGLQEVPEPYDAKFTVGTVSIEENSQANNSTNKYVYAVPPGWKRDQDFTQPAGNFQLNEQSMSLCVSELRDGDSRAVFKNVNLDLQFRKRLRMYIHMHNDDNESTKVAGFLRLGTDLTQHYYEIEIADLKATPENVSLPEEVWPMENELNISLDELIQAKAQRNRAENKAISLPYVTTIIDQVSGRQYKITVVGNPDLSAVRVLMIGVRNPKSADEQTKSFCMWVDEMHVEGFDQTAGEAAIGQLNAKLADFATVTASGRIETFGFGGVQQRIGERSRATTTEFGISSNIQVDKLLPQEWGFSIPLYVNYDNRRISPHFNPLDPDTPLSTSLDNLENAEERERYRRLVEDNTVRRGINLSNVRKVKTREGAKSHFYDFENLAFTYAFSDLKRTNILTQEYAQRMYKAGIAYTFTAQPKAFEPFRKWQTDSRYLNFIKDFNLTLLPTSVALRTDVDRSFTKTQLRNSDLTTTGMEPFYEKYFWFNRYYDLTWNLTRNVVLSYNTVANAIVDEPRGDINTEVKSDSLWENFKKLGRIKNFDQRIRLTYRLPLDKLPLTDWMTADYNHTIGYNFQANALGIVDSLGVPFGNIIRNSRERGVTGRVDFVALYNKIRYLRFANSPSQEKKNFARSPGDIEDLPPPPSRIMKDVARVLMTVRGINVSYNILETTALPGYLPTPRYFGLSDINTPGLPFVLGSQNRYIHIAAANNGWVTPSTVQNQPFQQTVQKKFTYSTRLEPFQDFRMQIDGRLTRQDAYQEFYRPDDIGGGYVSQSPVRNGQFSMSFLSFRTAFAKAQRDNESPVFDRFRAYRDVIRQRLNRENGSGGEYNENSQDVLIPAFFAAYTGKDPETVRISPFLGFPMPNWQIEYNGLSKLKPFKKIFSSFTLSHHYTSDYSVGNFTSSLDYSALFVNLAVSGYPLSSRTNYLGQYVPVFVMSTITMAEKFSPLIGVNFRTQSRVTGRIDYNRERTIALNLSNSQVAEYFNQDLTINIGFTKNNVPIPFKINGVKKKLKNDLTVQIGLTFRDTRAIQRKFDGQNIPIAGNINFQLRPTVNYVVSNRLSLQFYFDRTFNDPLVSNSFYRSTTAGGVQVKFNLAE</sequence>
<proteinExistence type="predicted"/>
<evidence type="ECO:0000313" key="3">
    <source>
        <dbReference type="EMBL" id="MPR35630.1"/>
    </source>
</evidence>
<feature type="region of interest" description="Disordered" evidence="1">
    <location>
        <begin position="1169"/>
        <end position="1194"/>
    </location>
</feature>
<gene>
    <name evidence="3" type="primary">sprA</name>
    <name evidence="3" type="ORF">GBK04_20315</name>
</gene>
<name>A0A7C9FEI5_9BACT</name>
<feature type="domain" description="Gliding motility protein SprA N-terminal" evidence="2">
    <location>
        <begin position="1118"/>
        <end position="1630"/>
    </location>
</feature>
<feature type="domain" description="Gliding motility protein SprA N-terminal" evidence="2">
    <location>
        <begin position="183"/>
        <end position="384"/>
    </location>
</feature>
<evidence type="ECO:0000313" key="4">
    <source>
        <dbReference type="Proteomes" id="UP000479293"/>
    </source>
</evidence>
<organism evidence="3 4">
    <name type="scientific">Salmonirosea aquatica</name>
    <dbReference type="NCBI Taxonomy" id="2654236"/>
    <lineage>
        <taxon>Bacteria</taxon>
        <taxon>Pseudomonadati</taxon>
        <taxon>Bacteroidota</taxon>
        <taxon>Cytophagia</taxon>
        <taxon>Cytophagales</taxon>
        <taxon>Spirosomataceae</taxon>
        <taxon>Salmonirosea</taxon>
    </lineage>
</organism>
<protein>
    <submittedName>
        <fullName evidence="3">Cell surface protein SprA</fullName>
    </submittedName>
</protein>
<keyword evidence="4" id="KW-1185">Reference proteome</keyword>
<comment type="caution">
    <text evidence="3">The sequence shown here is derived from an EMBL/GenBank/DDBJ whole genome shotgun (WGS) entry which is preliminary data.</text>
</comment>
<evidence type="ECO:0000259" key="2">
    <source>
        <dbReference type="Pfam" id="PF14349"/>
    </source>
</evidence>
<dbReference type="Proteomes" id="UP000479293">
    <property type="component" value="Unassembled WGS sequence"/>
</dbReference>
<dbReference type="InterPro" id="IPR026377">
    <property type="entry name" value="Cell_surface_SprA"/>
</dbReference>
<evidence type="ECO:0000256" key="1">
    <source>
        <dbReference type="SAM" id="MobiDB-lite"/>
    </source>
</evidence>
<dbReference type="NCBIfam" id="TIGR04189">
    <property type="entry name" value="surface_SprA"/>
    <property type="match status" value="1"/>
</dbReference>
<feature type="compositionally biased region" description="Polar residues" evidence="1">
    <location>
        <begin position="1172"/>
        <end position="1191"/>
    </location>
</feature>
<dbReference type="Pfam" id="PF14349">
    <property type="entry name" value="SprA_N"/>
    <property type="match status" value="2"/>
</dbReference>
<accession>A0A7C9FEI5</accession>
<reference evidence="3 4" key="1">
    <citation type="submission" date="2019-10" db="EMBL/GenBank/DDBJ databases">
        <title>Draft Genome Sequence of Cytophagaceae sp. SJW1-29.</title>
        <authorList>
            <person name="Choi A."/>
        </authorList>
    </citation>
    <scope>NUCLEOTIDE SEQUENCE [LARGE SCALE GENOMIC DNA]</scope>
    <source>
        <strain evidence="3 4">SJW1-29</strain>
    </source>
</reference>
<dbReference type="RefSeq" id="WP_152762855.1">
    <property type="nucleotide sequence ID" value="NZ_WHLY01000002.1"/>
</dbReference>
<dbReference type="EMBL" id="WHLY01000002">
    <property type="protein sequence ID" value="MPR35630.1"/>
    <property type="molecule type" value="Genomic_DNA"/>
</dbReference>